<sequence>MHLSLEQWKTRGTVAWFRLTRKLEKPDFTGAIRKGGSGVRSALIILPEGRENSRIARYFLKSIYQNGHTEIDFLMDKSLYHTFQDSLPESVKVYEEDELNWFRLPSQAMLDRILDHPYDAVVDMHPVFNLSSAYLALMSKAPMRIGFANKFSEHFFNVEIDNSKSEFLERSYLAVQKLLNL</sequence>
<proteinExistence type="predicted"/>
<name>A0A381TZG7_9ZZZZ</name>
<protein>
    <recommendedName>
        <fullName evidence="2">Glycosyltransferase subfamily 4-like N-terminal domain-containing protein</fullName>
    </recommendedName>
</protein>
<dbReference type="Gene3D" id="3.40.50.2000">
    <property type="entry name" value="Glycogen Phosphorylase B"/>
    <property type="match status" value="1"/>
</dbReference>
<reference evidence="1" key="1">
    <citation type="submission" date="2018-05" db="EMBL/GenBank/DDBJ databases">
        <authorList>
            <person name="Lanie J.A."/>
            <person name="Ng W.-L."/>
            <person name="Kazmierczak K.M."/>
            <person name="Andrzejewski T.M."/>
            <person name="Davidsen T.M."/>
            <person name="Wayne K.J."/>
            <person name="Tettelin H."/>
            <person name="Glass J.I."/>
            <person name="Rusch D."/>
            <person name="Podicherti R."/>
            <person name="Tsui H.-C.T."/>
            <person name="Winkler M.E."/>
        </authorList>
    </citation>
    <scope>NUCLEOTIDE SEQUENCE</scope>
</reference>
<evidence type="ECO:0000313" key="1">
    <source>
        <dbReference type="EMBL" id="SVA21380.1"/>
    </source>
</evidence>
<dbReference type="EMBL" id="UINC01005446">
    <property type="protein sequence ID" value="SVA21380.1"/>
    <property type="molecule type" value="Genomic_DNA"/>
</dbReference>
<dbReference type="InterPro" id="IPR054207">
    <property type="entry name" value="DUF6913"/>
</dbReference>
<evidence type="ECO:0008006" key="2">
    <source>
        <dbReference type="Google" id="ProtNLM"/>
    </source>
</evidence>
<dbReference type="Pfam" id="PF21857">
    <property type="entry name" value="DUF6913"/>
    <property type="match status" value="1"/>
</dbReference>
<dbReference type="AlphaFoldDB" id="A0A381TZG7"/>
<accession>A0A381TZG7</accession>
<dbReference type="SUPFAM" id="SSF53756">
    <property type="entry name" value="UDP-Glycosyltransferase/glycogen phosphorylase"/>
    <property type="match status" value="1"/>
</dbReference>
<gene>
    <name evidence="1" type="ORF">METZ01_LOCUS74234</name>
</gene>
<organism evidence="1">
    <name type="scientific">marine metagenome</name>
    <dbReference type="NCBI Taxonomy" id="408172"/>
    <lineage>
        <taxon>unclassified sequences</taxon>
        <taxon>metagenomes</taxon>
        <taxon>ecological metagenomes</taxon>
    </lineage>
</organism>